<accession>A0ABV1G5Q0</accession>
<evidence type="ECO:0000259" key="3">
    <source>
        <dbReference type="SMART" id="SM00382"/>
    </source>
</evidence>
<organism evidence="4 5">
    <name type="scientific">Faecousia intestinalis</name>
    <dbReference type="NCBI Taxonomy" id="3133167"/>
    <lineage>
        <taxon>Bacteria</taxon>
        <taxon>Bacillati</taxon>
        <taxon>Bacillota</taxon>
        <taxon>Clostridia</taxon>
        <taxon>Eubacteriales</taxon>
        <taxon>Oscillospiraceae</taxon>
        <taxon>Faecousia</taxon>
    </lineage>
</organism>
<proteinExistence type="predicted"/>
<dbReference type="SMART" id="SM00382">
    <property type="entry name" value="AAA"/>
    <property type="match status" value="1"/>
</dbReference>
<name>A0ABV1G5Q0_9FIRM</name>
<dbReference type="InterPro" id="IPR027417">
    <property type="entry name" value="P-loop_NTPase"/>
</dbReference>
<protein>
    <submittedName>
        <fullName evidence="4">ATPase, T2SS/T4P/T4SS family</fullName>
    </submittedName>
</protein>
<dbReference type="RefSeq" id="WP_349135373.1">
    <property type="nucleotide sequence ID" value="NZ_JBBMFF010000179.1"/>
</dbReference>
<dbReference type="Proteomes" id="UP001491552">
    <property type="component" value="Unassembled WGS sequence"/>
</dbReference>
<gene>
    <name evidence="4" type="ORF">WMO66_05425</name>
</gene>
<feature type="domain" description="AAA+ ATPase" evidence="3">
    <location>
        <begin position="137"/>
        <end position="269"/>
    </location>
</feature>
<evidence type="ECO:0000256" key="1">
    <source>
        <dbReference type="ARBA" id="ARBA00022741"/>
    </source>
</evidence>
<dbReference type="InterPro" id="IPR003593">
    <property type="entry name" value="AAA+_ATPase"/>
</dbReference>
<dbReference type="EMBL" id="JBBMFF010000179">
    <property type="protein sequence ID" value="MEQ2510692.1"/>
    <property type="molecule type" value="Genomic_DNA"/>
</dbReference>
<evidence type="ECO:0000256" key="2">
    <source>
        <dbReference type="ARBA" id="ARBA00022840"/>
    </source>
</evidence>
<comment type="caution">
    <text evidence="4">The sequence shown here is derived from an EMBL/GenBank/DDBJ whole genome shotgun (WGS) entry which is preliminary data.</text>
</comment>
<dbReference type="PANTHER" id="PTHR20953">
    <property type="entry name" value="KINASE-RELATED"/>
    <property type="match status" value="1"/>
</dbReference>
<sequence>MTEEVRQALRICPPGLRQAIDRLPDAGAMEELRLRCGQPPACRIAGKERALPLAPVTPELLRGMLEQATQRSAYSMQEMTRCGFVTLPGGHRLGICGTAVVQNGTITALREPSSLNLRIARQPDGIADRLRDALWARPQSVLLCGAPGSGKTTLLRDLIRQLSDRFGWRICVVDERMELAACASGVPQFRLGAHTDVLSGAPKAAGIELLLRTMNPEWIAVDEITAEADIAAIRRASYCGVRFLATAHAADRRELESRPLYRALLQDGFFRMAAFLLPDRSVRIERGLDHA</sequence>
<keyword evidence="1" id="KW-0547">Nucleotide-binding</keyword>
<dbReference type="SUPFAM" id="SSF52540">
    <property type="entry name" value="P-loop containing nucleoside triphosphate hydrolases"/>
    <property type="match status" value="1"/>
</dbReference>
<dbReference type="Pfam" id="PF19568">
    <property type="entry name" value="Spore_III_AA"/>
    <property type="match status" value="1"/>
</dbReference>
<evidence type="ECO:0000313" key="4">
    <source>
        <dbReference type="EMBL" id="MEQ2510692.1"/>
    </source>
</evidence>
<keyword evidence="2" id="KW-0067">ATP-binding</keyword>
<dbReference type="InterPro" id="IPR045735">
    <property type="entry name" value="Spore_III_AA_AAA+_ATPase"/>
</dbReference>
<evidence type="ECO:0000313" key="5">
    <source>
        <dbReference type="Proteomes" id="UP001491552"/>
    </source>
</evidence>
<keyword evidence="5" id="KW-1185">Reference proteome</keyword>
<dbReference type="PANTHER" id="PTHR20953:SF3">
    <property type="entry name" value="P-LOOP CONTAINING NUCLEOSIDE TRIPHOSPHATE HYDROLASES SUPERFAMILY PROTEIN"/>
    <property type="match status" value="1"/>
</dbReference>
<dbReference type="Gene3D" id="3.40.50.300">
    <property type="entry name" value="P-loop containing nucleotide triphosphate hydrolases"/>
    <property type="match status" value="1"/>
</dbReference>
<reference evidence="4 5" key="1">
    <citation type="submission" date="2024-03" db="EMBL/GenBank/DDBJ databases">
        <title>Human intestinal bacterial collection.</title>
        <authorList>
            <person name="Pauvert C."/>
            <person name="Hitch T.C.A."/>
            <person name="Clavel T."/>
        </authorList>
    </citation>
    <scope>NUCLEOTIDE SEQUENCE [LARGE SCALE GENOMIC DNA]</scope>
    <source>
        <strain evidence="4 5">CLA-AA-H192</strain>
    </source>
</reference>